<organism evidence="4 5">
    <name type="scientific">Xenopus laevis</name>
    <name type="common">African clawed frog</name>
    <dbReference type="NCBI Taxonomy" id="8355"/>
    <lineage>
        <taxon>Eukaryota</taxon>
        <taxon>Metazoa</taxon>
        <taxon>Chordata</taxon>
        <taxon>Craniata</taxon>
        <taxon>Vertebrata</taxon>
        <taxon>Euteleostomi</taxon>
        <taxon>Amphibia</taxon>
        <taxon>Batrachia</taxon>
        <taxon>Anura</taxon>
        <taxon>Pipoidea</taxon>
        <taxon>Pipidae</taxon>
        <taxon>Xenopodinae</taxon>
        <taxon>Xenopus</taxon>
        <taxon>Xenopus</taxon>
    </lineage>
</organism>
<evidence type="ECO:0000256" key="2">
    <source>
        <dbReference type="ARBA" id="ARBA00023157"/>
    </source>
</evidence>
<feature type="domain" description="TIL" evidence="3">
    <location>
        <begin position="109"/>
        <end position="163"/>
    </location>
</feature>
<dbReference type="STRING" id="8355.A0A1L8FPT2"/>
<name>A0A1L8FPT2_XENLA</name>
<dbReference type="GeneID" id="108696920"/>
<feature type="domain" description="TIL" evidence="3">
    <location>
        <begin position="53"/>
        <end position="106"/>
    </location>
</feature>
<gene>
    <name evidence="5" type="primary">LOC108696920</name>
</gene>
<dbReference type="FunFam" id="2.10.25.10:FF:000055">
    <property type="entry name" value="alpha-tectorin isoform X1"/>
    <property type="match status" value="1"/>
</dbReference>
<dbReference type="InterPro" id="IPR036084">
    <property type="entry name" value="Ser_inhib-like_sf"/>
</dbReference>
<sequence length="180" mass="19615">MQEHHNSKRDEAAHRREVKMLKGSPLKVVLILGLCLTQVTAQLPTGSHADDYCEPNKKFYDCMPCIKVCGNVEPACEKSCRPSCHCKPGYVLSSLSSDTCILESQCGSCGPNGRFDNCSPPCQVTCANYLQRNQACAMMCNPGCICNNGFVLHQGTCILPTQCPKSTRSSPILIALLSRN</sequence>
<proteinExistence type="predicted"/>
<dbReference type="Pfam" id="PF01826">
    <property type="entry name" value="TIL"/>
    <property type="match status" value="2"/>
</dbReference>
<dbReference type="Proteomes" id="UP000186698">
    <property type="component" value="Chromosome 7L"/>
</dbReference>
<dbReference type="CDD" id="cd19941">
    <property type="entry name" value="TIL"/>
    <property type="match status" value="2"/>
</dbReference>
<keyword evidence="1" id="KW-0646">Protease inhibitor</keyword>
<dbReference type="Gene3D" id="2.10.25.10">
    <property type="entry name" value="Laminin"/>
    <property type="match status" value="2"/>
</dbReference>
<dbReference type="InterPro" id="IPR002919">
    <property type="entry name" value="TIL_dom"/>
</dbReference>
<dbReference type="RefSeq" id="XP_018082117.1">
    <property type="nucleotide sequence ID" value="XM_018226628.2"/>
</dbReference>
<evidence type="ECO:0000313" key="5">
    <source>
        <dbReference type="RefSeq" id="XP_018082117.1"/>
    </source>
</evidence>
<dbReference type="PANTHER" id="PTHR23259:SF70">
    <property type="entry name" value="ACCESSORY GLAND PROTEIN ACP62F-RELATED"/>
    <property type="match status" value="1"/>
</dbReference>
<keyword evidence="4" id="KW-1185">Reference proteome</keyword>
<dbReference type="PANTHER" id="PTHR23259">
    <property type="entry name" value="RIDDLE"/>
    <property type="match status" value="1"/>
</dbReference>
<dbReference type="OMA" id="NGRFDNC"/>
<reference evidence="5" key="1">
    <citation type="submission" date="2025-08" db="UniProtKB">
        <authorList>
            <consortium name="RefSeq"/>
        </authorList>
    </citation>
    <scope>IDENTIFICATION</scope>
    <source>
        <strain evidence="5">J_2021</strain>
        <tissue evidence="5">Erythrocytes</tissue>
    </source>
</reference>
<dbReference type="KEGG" id="xla:108696920"/>
<protein>
    <submittedName>
        <fullName evidence="5">BMP-binding endothelial regulator protein</fullName>
    </submittedName>
</protein>
<dbReference type="InterPro" id="IPR051368">
    <property type="entry name" value="SerProtInhib-TIL_Domain"/>
</dbReference>
<evidence type="ECO:0000256" key="1">
    <source>
        <dbReference type="ARBA" id="ARBA00022690"/>
    </source>
</evidence>
<dbReference type="AlphaFoldDB" id="A0A1L8FPT2"/>
<evidence type="ECO:0000313" key="4">
    <source>
        <dbReference type="Proteomes" id="UP000186698"/>
    </source>
</evidence>
<dbReference type="OrthoDB" id="9879420at2759"/>
<dbReference type="Bgee" id="108696920">
    <property type="expression patterns" value="Expressed in zone of skin and 5 other cell types or tissues"/>
</dbReference>
<keyword evidence="2" id="KW-1015">Disulfide bond</keyword>
<evidence type="ECO:0000259" key="3">
    <source>
        <dbReference type="Pfam" id="PF01826"/>
    </source>
</evidence>
<accession>A0A1L8FPT2</accession>
<dbReference type="GO" id="GO:0030414">
    <property type="term" value="F:peptidase inhibitor activity"/>
    <property type="evidence" value="ECO:0007669"/>
    <property type="project" value="UniProtKB-KW"/>
</dbReference>
<dbReference type="SUPFAM" id="SSF57567">
    <property type="entry name" value="Serine protease inhibitors"/>
    <property type="match status" value="2"/>
</dbReference>
<dbReference type="PaxDb" id="8355-A0A1L8FPT2"/>